<dbReference type="GO" id="GO:0005524">
    <property type="term" value="F:ATP binding"/>
    <property type="evidence" value="ECO:0007669"/>
    <property type="project" value="UniProtKB-UniRule"/>
</dbReference>
<organism evidence="11 12">
    <name type="scientific">Rothia koreensis</name>
    <dbReference type="NCBI Taxonomy" id="592378"/>
    <lineage>
        <taxon>Bacteria</taxon>
        <taxon>Bacillati</taxon>
        <taxon>Actinomycetota</taxon>
        <taxon>Actinomycetes</taxon>
        <taxon>Micrococcales</taxon>
        <taxon>Micrococcaceae</taxon>
        <taxon>Rothia</taxon>
    </lineage>
</organism>
<protein>
    <recommendedName>
        <fullName evidence="7">tRNA(Ile)-lysidine synthase</fullName>
        <ecNumber evidence="7">6.3.4.19</ecNumber>
    </recommendedName>
    <alternativeName>
        <fullName evidence="7">tRNA(Ile)-2-lysyl-cytidine synthase</fullName>
    </alternativeName>
    <alternativeName>
        <fullName evidence="7">tRNA(Ile)-lysidine synthetase</fullName>
    </alternativeName>
</protein>
<evidence type="ECO:0000259" key="10">
    <source>
        <dbReference type="Pfam" id="PF09179"/>
    </source>
</evidence>
<dbReference type="InterPro" id="IPR012795">
    <property type="entry name" value="tRNA_Ile_lys_synt_N"/>
</dbReference>
<evidence type="ECO:0000256" key="8">
    <source>
        <dbReference type="SAM" id="MobiDB-lite"/>
    </source>
</evidence>
<evidence type="ECO:0000256" key="2">
    <source>
        <dbReference type="ARBA" id="ARBA00022598"/>
    </source>
</evidence>
<name>A0A7K1LHL8_9MICC</name>
<evidence type="ECO:0000256" key="1">
    <source>
        <dbReference type="ARBA" id="ARBA00022490"/>
    </source>
</evidence>
<keyword evidence="4 7" id="KW-0547">Nucleotide-binding</keyword>
<dbReference type="CDD" id="cd01992">
    <property type="entry name" value="TilS_N"/>
    <property type="match status" value="1"/>
</dbReference>
<dbReference type="InterPro" id="IPR011063">
    <property type="entry name" value="TilS/TtcA_N"/>
</dbReference>
<dbReference type="Pfam" id="PF09179">
    <property type="entry name" value="TilS"/>
    <property type="match status" value="1"/>
</dbReference>
<feature type="binding site" evidence="7">
    <location>
        <begin position="58"/>
        <end position="63"/>
    </location>
    <ligand>
        <name>ATP</name>
        <dbReference type="ChEBI" id="CHEBI:30616"/>
    </ligand>
</feature>
<evidence type="ECO:0000256" key="7">
    <source>
        <dbReference type="HAMAP-Rule" id="MF_01161"/>
    </source>
</evidence>
<evidence type="ECO:0000256" key="5">
    <source>
        <dbReference type="ARBA" id="ARBA00022840"/>
    </source>
</evidence>
<accession>A0A7K1LHL8</accession>
<keyword evidence="1 7" id="KW-0963">Cytoplasm</keyword>
<dbReference type="InterPro" id="IPR012094">
    <property type="entry name" value="tRNA_Ile_lys_synt"/>
</dbReference>
<reference evidence="11 12" key="1">
    <citation type="submission" date="2019-12" db="EMBL/GenBank/DDBJ databases">
        <authorList>
            <person name="Li J."/>
            <person name="Shi Y."/>
            <person name="Xu G."/>
            <person name="Xiao D."/>
            <person name="Ran X."/>
        </authorList>
    </citation>
    <scope>NUCLEOTIDE SEQUENCE [LARGE SCALE GENOMIC DNA]</scope>
    <source>
        <strain evidence="11 12">JCM 15915</strain>
    </source>
</reference>
<dbReference type="SUPFAM" id="SSF52402">
    <property type="entry name" value="Adenine nucleotide alpha hydrolases-like"/>
    <property type="match status" value="1"/>
</dbReference>
<dbReference type="GO" id="GO:0032267">
    <property type="term" value="F:tRNA(Ile)-lysidine synthase activity"/>
    <property type="evidence" value="ECO:0007669"/>
    <property type="project" value="UniProtKB-EC"/>
</dbReference>
<keyword evidence="12" id="KW-1185">Reference proteome</keyword>
<evidence type="ECO:0000313" key="11">
    <source>
        <dbReference type="EMBL" id="MUN54442.1"/>
    </source>
</evidence>
<dbReference type="InterPro" id="IPR015262">
    <property type="entry name" value="tRNA_Ile_lys_synt_subst-bd"/>
</dbReference>
<feature type="region of interest" description="Disordered" evidence="8">
    <location>
        <begin position="386"/>
        <end position="423"/>
    </location>
</feature>
<dbReference type="EMBL" id="WOGT01000002">
    <property type="protein sequence ID" value="MUN54442.1"/>
    <property type="molecule type" value="Genomic_DNA"/>
</dbReference>
<dbReference type="GO" id="GO:0005737">
    <property type="term" value="C:cytoplasm"/>
    <property type="evidence" value="ECO:0007669"/>
    <property type="project" value="UniProtKB-SubCell"/>
</dbReference>
<dbReference type="GO" id="GO:0006400">
    <property type="term" value="P:tRNA modification"/>
    <property type="evidence" value="ECO:0007669"/>
    <property type="project" value="UniProtKB-UniRule"/>
</dbReference>
<evidence type="ECO:0000256" key="3">
    <source>
        <dbReference type="ARBA" id="ARBA00022694"/>
    </source>
</evidence>
<comment type="catalytic activity">
    <reaction evidence="6 7">
        <text>cytidine(34) in tRNA(Ile2) + L-lysine + ATP = lysidine(34) in tRNA(Ile2) + AMP + diphosphate + H(+)</text>
        <dbReference type="Rhea" id="RHEA:43744"/>
        <dbReference type="Rhea" id="RHEA-COMP:10625"/>
        <dbReference type="Rhea" id="RHEA-COMP:10670"/>
        <dbReference type="ChEBI" id="CHEBI:15378"/>
        <dbReference type="ChEBI" id="CHEBI:30616"/>
        <dbReference type="ChEBI" id="CHEBI:32551"/>
        <dbReference type="ChEBI" id="CHEBI:33019"/>
        <dbReference type="ChEBI" id="CHEBI:82748"/>
        <dbReference type="ChEBI" id="CHEBI:83665"/>
        <dbReference type="ChEBI" id="CHEBI:456215"/>
        <dbReference type="EC" id="6.3.4.19"/>
    </reaction>
</comment>
<dbReference type="HAMAP" id="MF_01161">
    <property type="entry name" value="tRNA_Ile_lys_synt"/>
    <property type="match status" value="1"/>
</dbReference>
<comment type="subcellular location">
    <subcellularLocation>
        <location evidence="7">Cytoplasm</location>
    </subcellularLocation>
</comment>
<evidence type="ECO:0000256" key="6">
    <source>
        <dbReference type="ARBA" id="ARBA00048539"/>
    </source>
</evidence>
<keyword evidence="5 7" id="KW-0067">ATP-binding</keyword>
<dbReference type="AlphaFoldDB" id="A0A7K1LHL8"/>
<dbReference type="Pfam" id="PF01171">
    <property type="entry name" value="ATP_bind_3"/>
    <property type="match status" value="1"/>
</dbReference>
<comment type="caution">
    <text evidence="11">The sequence shown here is derived from an EMBL/GenBank/DDBJ whole genome shotgun (WGS) entry which is preliminary data.</text>
</comment>
<comment type="function">
    <text evidence="7">Ligates lysine onto the cytidine present at position 34 of the AUA codon-specific tRNA(Ile) that contains the anticodon CAU, in an ATP-dependent manner. Cytidine is converted to lysidine, thus changing the amino acid specificity of the tRNA from methionine to isoleucine.</text>
</comment>
<feature type="compositionally biased region" description="Basic and acidic residues" evidence="8">
    <location>
        <begin position="404"/>
        <end position="414"/>
    </location>
</feature>
<dbReference type="PANTHER" id="PTHR43033:SF1">
    <property type="entry name" value="TRNA(ILE)-LYSIDINE SYNTHASE-RELATED"/>
    <property type="match status" value="1"/>
</dbReference>
<gene>
    <name evidence="7 11" type="primary">tilS</name>
    <name evidence="11" type="ORF">GMA10_04310</name>
</gene>
<dbReference type="NCBIfam" id="TIGR02432">
    <property type="entry name" value="lysidine_TilS_N"/>
    <property type="match status" value="1"/>
</dbReference>
<comment type="similarity">
    <text evidence="7">Belongs to the tRNA(Ile)-lysidine synthase family.</text>
</comment>
<comment type="domain">
    <text evidence="7">The N-terminal region contains the highly conserved SGGXDS motif, predicted to be a P-loop motif involved in ATP binding.</text>
</comment>
<feature type="domain" description="tRNA(Ile)-lysidine synthase substrate-binding" evidence="10">
    <location>
        <begin position="319"/>
        <end position="381"/>
    </location>
</feature>
<keyword evidence="3 7" id="KW-0819">tRNA processing</keyword>
<dbReference type="SUPFAM" id="SSF82829">
    <property type="entry name" value="MesJ substrate recognition domain-like"/>
    <property type="match status" value="1"/>
</dbReference>
<feature type="domain" description="tRNA(Ile)-lysidine/2-thiocytidine synthase N-terminal" evidence="9">
    <location>
        <begin position="53"/>
        <end position="255"/>
    </location>
</feature>
<dbReference type="OrthoDB" id="5244702at2"/>
<dbReference type="PANTHER" id="PTHR43033">
    <property type="entry name" value="TRNA(ILE)-LYSIDINE SYNTHASE-RELATED"/>
    <property type="match status" value="1"/>
</dbReference>
<evidence type="ECO:0000259" key="9">
    <source>
        <dbReference type="Pfam" id="PF01171"/>
    </source>
</evidence>
<proteinExistence type="inferred from homology"/>
<dbReference type="Gene3D" id="1.20.59.20">
    <property type="match status" value="1"/>
</dbReference>
<evidence type="ECO:0000313" key="12">
    <source>
        <dbReference type="Proteomes" id="UP000462152"/>
    </source>
</evidence>
<dbReference type="Proteomes" id="UP000462152">
    <property type="component" value="Unassembled WGS sequence"/>
</dbReference>
<dbReference type="Gene3D" id="3.40.50.620">
    <property type="entry name" value="HUPs"/>
    <property type="match status" value="1"/>
</dbReference>
<dbReference type="InterPro" id="IPR014729">
    <property type="entry name" value="Rossmann-like_a/b/a_fold"/>
</dbReference>
<sequence length="423" mass="45457">MAQSGRDGRLHPSVGSARRCFAEVLERHVPGFRAAPTGRTRRNRADDTEPPLVLVACSGGPDSLALASIAAHFARRGDLRVGAVVVDHALQEGSAEQAERAARECEELGLAPVRTVRAEVERRGMGPEMAARTARYEALGRVAREEAARAVLLGHTLDDQAETVVLGLARGSGTRSLSGMPEARILEEARAEAGPRPDAGATVRDEPETPTLVVRPLLSLRREDTLAICEAEGLAAWHDPTNDQTAFRRNRVRHEILPFLDERIGPGIPQALARTAAILGADADFLEQCANDVAREAATDPSEYHPVPRGEDTAVVAALSLPRLRAAHSAMRRRVLARSVVDAGGESPSFERLTAMEELVAGHGNAGPIQLAGHVAAWRRRPLTVERQEERPDGPEGALVLTRPVEESRIRVNDPTHGVGVTP</sequence>
<dbReference type="EC" id="6.3.4.19" evidence="7"/>
<keyword evidence="2 7" id="KW-0436">Ligase</keyword>
<evidence type="ECO:0000256" key="4">
    <source>
        <dbReference type="ARBA" id="ARBA00022741"/>
    </source>
</evidence>